<dbReference type="InterPro" id="IPR017853">
    <property type="entry name" value="GH"/>
</dbReference>
<keyword evidence="2" id="KW-0812">Transmembrane</keyword>
<feature type="transmembrane region" description="Helical" evidence="2">
    <location>
        <begin position="6"/>
        <end position="26"/>
    </location>
</feature>
<name>A0A6G0YPE8_APHCR</name>
<protein>
    <submittedName>
        <fullName evidence="4">Beta-galactosidase-like isoform X2</fullName>
    </submittedName>
</protein>
<dbReference type="GO" id="GO:0004553">
    <property type="term" value="F:hydrolase activity, hydrolyzing O-glycosyl compounds"/>
    <property type="evidence" value="ECO:0007669"/>
    <property type="project" value="InterPro"/>
</dbReference>
<dbReference type="SUPFAM" id="SSF51445">
    <property type="entry name" value="(Trans)glycosidases"/>
    <property type="match status" value="1"/>
</dbReference>
<dbReference type="Gene3D" id="3.20.20.80">
    <property type="entry name" value="Glycosidases"/>
    <property type="match status" value="1"/>
</dbReference>
<evidence type="ECO:0000256" key="2">
    <source>
        <dbReference type="SAM" id="Phobius"/>
    </source>
</evidence>
<dbReference type="PRINTS" id="PR00742">
    <property type="entry name" value="GLHYDRLASE35"/>
</dbReference>
<comment type="similarity">
    <text evidence="1">Belongs to the glycosyl hydrolase 35 family.</text>
</comment>
<dbReference type="InterPro" id="IPR031330">
    <property type="entry name" value="Gly_Hdrlase_35_cat"/>
</dbReference>
<dbReference type="InterPro" id="IPR001944">
    <property type="entry name" value="Glycoside_Hdrlase_35"/>
</dbReference>
<evidence type="ECO:0000259" key="3">
    <source>
        <dbReference type="Pfam" id="PF01301"/>
    </source>
</evidence>
<evidence type="ECO:0000313" key="4">
    <source>
        <dbReference type="EMBL" id="KAF0759315.1"/>
    </source>
</evidence>
<keyword evidence="2" id="KW-0472">Membrane</keyword>
<keyword evidence="2" id="KW-1133">Transmembrane helix</keyword>
<dbReference type="PANTHER" id="PTHR23421">
    <property type="entry name" value="BETA-GALACTOSIDASE RELATED"/>
    <property type="match status" value="1"/>
</dbReference>
<proteinExistence type="inferred from homology"/>
<evidence type="ECO:0000256" key="1">
    <source>
        <dbReference type="ARBA" id="ARBA00009809"/>
    </source>
</evidence>
<gene>
    <name evidence="4" type="ORF">FWK35_00012910</name>
</gene>
<organism evidence="4 5">
    <name type="scientific">Aphis craccivora</name>
    <name type="common">Cowpea aphid</name>
    <dbReference type="NCBI Taxonomy" id="307492"/>
    <lineage>
        <taxon>Eukaryota</taxon>
        <taxon>Metazoa</taxon>
        <taxon>Ecdysozoa</taxon>
        <taxon>Arthropoda</taxon>
        <taxon>Hexapoda</taxon>
        <taxon>Insecta</taxon>
        <taxon>Pterygota</taxon>
        <taxon>Neoptera</taxon>
        <taxon>Paraneoptera</taxon>
        <taxon>Hemiptera</taxon>
        <taxon>Sternorrhyncha</taxon>
        <taxon>Aphidomorpha</taxon>
        <taxon>Aphidoidea</taxon>
        <taxon>Aphididae</taxon>
        <taxon>Aphidini</taxon>
        <taxon>Aphis</taxon>
        <taxon>Aphis</taxon>
    </lineage>
</organism>
<dbReference type="AlphaFoldDB" id="A0A6G0YPE8"/>
<dbReference type="EMBL" id="VUJU01003036">
    <property type="protein sequence ID" value="KAF0759315.1"/>
    <property type="molecule type" value="Genomic_DNA"/>
</dbReference>
<feature type="domain" description="Glycoside hydrolase 35 catalytic" evidence="3">
    <location>
        <begin position="45"/>
        <end position="86"/>
    </location>
</feature>
<dbReference type="Pfam" id="PF01301">
    <property type="entry name" value="Glyco_hydro_35"/>
    <property type="match status" value="1"/>
</dbReference>
<sequence>MIFIIGNSIIMLTISVYCSLVLLLLFNFECVNSDRRFYVDYEKNEFIKDGNAFRYVSGSMHYFRVPRSYWRDRIRKMKSAGLNAISLADGIENNFRYYGIDFNIGLK</sequence>
<comment type="caution">
    <text evidence="4">The sequence shown here is derived from an EMBL/GenBank/DDBJ whole genome shotgun (WGS) entry which is preliminary data.</text>
</comment>
<evidence type="ECO:0000313" key="5">
    <source>
        <dbReference type="Proteomes" id="UP000478052"/>
    </source>
</evidence>
<dbReference type="Proteomes" id="UP000478052">
    <property type="component" value="Unassembled WGS sequence"/>
</dbReference>
<keyword evidence="5" id="KW-1185">Reference proteome</keyword>
<dbReference type="GO" id="GO:0005975">
    <property type="term" value="P:carbohydrate metabolic process"/>
    <property type="evidence" value="ECO:0007669"/>
    <property type="project" value="InterPro"/>
</dbReference>
<dbReference type="OrthoDB" id="1657402at2759"/>
<accession>A0A6G0YPE8</accession>
<feature type="non-terminal residue" evidence="4">
    <location>
        <position position="107"/>
    </location>
</feature>
<reference evidence="4 5" key="1">
    <citation type="submission" date="2019-08" db="EMBL/GenBank/DDBJ databases">
        <title>Whole genome of Aphis craccivora.</title>
        <authorList>
            <person name="Voronova N.V."/>
            <person name="Shulinski R.S."/>
            <person name="Bandarenka Y.V."/>
            <person name="Zhorov D.G."/>
            <person name="Warner D."/>
        </authorList>
    </citation>
    <scope>NUCLEOTIDE SEQUENCE [LARGE SCALE GENOMIC DNA]</scope>
    <source>
        <strain evidence="4">180601</strain>
        <tissue evidence="4">Whole Body</tissue>
    </source>
</reference>